<dbReference type="PROSITE" id="PS50111">
    <property type="entry name" value="CHEMOTAXIS_TRANSDUC_2"/>
    <property type="match status" value="1"/>
</dbReference>
<dbReference type="CDD" id="cd06225">
    <property type="entry name" value="HAMP"/>
    <property type="match status" value="1"/>
</dbReference>
<dbReference type="Pfam" id="PF00015">
    <property type="entry name" value="MCPsignal"/>
    <property type="match status" value="1"/>
</dbReference>
<evidence type="ECO:0000313" key="8">
    <source>
        <dbReference type="EMBL" id="MBJ6724506.1"/>
    </source>
</evidence>
<dbReference type="GO" id="GO:0007165">
    <property type="term" value="P:signal transduction"/>
    <property type="evidence" value="ECO:0007669"/>
    <property type="project" value="UniProtKB-KW"/>
</dbReference>
<dbReference type="Gene3D" id="1.10.287.950">
    <property type="entry name" value="Methyl-accepting chemotaxis protein"/>
    <property type="match status" value="1"/>
</dbReference>
<dbReference type="PANTHER" id="PTHR32089:SF112">
    <property type="entry name" value="LYSOZYME-LIKE PROTEIN-RELATED"/>
    <property type="match status" value="1"/>
</dbReference>
<accession>A0A8J7JBI1</accession>
<comment type="caution">
    <text evidence="8">The sequence shown here is derived from an EMBL/GenBank/DDBJ whole genome shotgun (WGS) entry which is preliminary data.</text>
</comment>
<dbReference type="FunFam" id="1.10.287.950:FF:000001">
    <property type="entry name" value="Methyl-accepting chemotaxis sensory transducer"/>
    <property type="match status" value="1"/>
</dbReference>
<dbReference type="Pfam" id="PF00672">
    <property type="entry name" value="HAMP"/>
    <property type="match status" value="1"/>
</dbReference>
<dbReference type="InterPro" id="IPR003660">
    <property type="entry name" value="HAMP_dom"/>
</dbReference>
<gene>
    <name evidence="8" type="ORF">JFN93_07295</name>
</gene>
<evidence type="ECO:0000256" key="3">
    <source>
        <dbReference type="ARBA" id="ARBA00029447"/>
    </source>
</evidence>
<dbReference type="GO" id="GO:0006935">
    <property type="term" value="P:chemotaxis"/>
    <property type="evidence" value="ECO:0007669"/>
    <property type="project" value="UniProtKB-ARBA"/>
</dbReference>
<evidence type="ECO:0000259" key="7">
    <source>
        <dbReference type="PROSITE" id="PS50885"/>
    </source>
</evidence>
<dbReference type="SUPFAM" id="SSF58104">
    <property type="entry name" value="Methyl-accepting chemotaxis protein (MCP) signaling domain"/>
    <property type="match status" value="1"/>
</dbReference>
<proteinExistence type="inferred from homology"/>
<dbReference type="PANTHER" id="PTHR32089">
    <property type="entry name" value="METHYL-ACCEPTING CHEMOTAXIS PROTEIN MCPB"/>
    <property type="match status" value="1"/>
</dbReference>
<keyword evidence="5" id="KW-0472">Membrane</keyword>
<feature type="transmembrane region" description="Helical" evidence="5">
    <location>
        <begin position="166"/>
        <end position="191"/>
    </location>
</feature>
<comment type="similarity">
    <text evidence="3">Belongs to the methyl-accepting chemotaxis (MCP) protein family.</text>
</comment>
<dbReference type="Proteomes" id="UP000636888">
    <property type="component" value="Unassembled WGS sequence"/>
</dbReference>
<dbReference type="CDD" id="cd11386">
    <property type="entry name" value="MCP_signal"/>
    <property type="match status" value="1"/>
</dbReference>
<name>A0A8J7JBI1_9BACT</name>
<evidence type="ECO:0000313" key="9">
    <source>
        <dbReference type="Proteomes" id="UP000636888"/>
    </source>
</evidence>
<keyword evidence="5" id="KW-0812">Transmembrane</keyword>
<evidence type="ECO:0000256" key="2">
    <source>
        <dbReference type="ARBA" id="ARBA00023224"/>
    </source>
</evidence>
<dbReference type="GO" id="GO:0016020">
    <property type="term" value="C:membrane"/>
    <property type="evidence" value="ECO:0007669"/>
    <property type="project" value="UniProtKB-SubCell"/>
</dbReference>
<feature type="domain" description="Methyl-accepting transducer" evidence="6">
    <location>
        <begin position="248"/>
        <end position="484"/>
    </location>
</feature>
<evidence type="ECO:0000256" key="1">
    <source>
        <dbReference type="ARBA" id="ARBA00004370"/>
    </source>
</evidence>
<comment type="subcellular location">
    <subcellularLocation>
        <location evidence="1">Membrane</location>
    </subcellularLocation>
</comment>
<sequence>MLLVLLVISYNGLKGSEQRFSEYTEKYQGVGQILFKIQAQGLQAEQAIRNITLNPADDKAFANYKKAVEDLNQLVGEGTKLSAGMEAVPAQLEKFQGLYRQHVVLQQKIIDLARGGDPAGAAEELKTIETPSWRGIKDVIQSLQDSSKQNQLKQKQALNAFTKSNFVSTVVALLCTLFAVNMLLILLWRVIQRPMNELVFRLNDISGGEGDLTKRLVVEGSDEFADAAKALNRFMDKLDHTLAAVQQTTTSLTSAAHQLNTASEKMAGGTESVAIEAASVANASEEMAATSQEIANNCYLAANSAKEAATLTEKGFEIVRHTVEGIKDRGNLTRQNAAAIASLGDRSDKIGDIVNTIEDIADQTNLLALNAAIEAARAGEQGRGFAVVADEVRALAERTTRATREIGDMIKGIQQETRSAITSMEEGVRGTERGASEAEQLESALKNILDQVQAVTGQVNQIACAIEEQTATTNNISSNILRISEATGEASRGAQDTAGASATLTQLSDDMKRLMVQFKL</sequence>
<dbReference type="SMART" id="SM00304">
    <property type="entry name" value="HAMP"/>
    <property type="match status" value="1"/>
</dbReference>
<dbReference type="EMBL" id="JAEMHM010000005">
    <property type="protein sequence ID" value="MBJ6724506.1"/>
    <property type="molecule type" value="Genomic_DNA"/>
</dbReference>
<evidence type="ECO:0000256" key="5">
    <source>
        <dbReference type="SAM" id="Phobius"/>
    </source>
</evidence>
<dbReference type="AlphaFoldDB" id="A0A8J7JBI1"/>
<evidence type="ECO:0000256" key="4">
    <source>
        <dbReference type="PROSITE-ProRule" id="PRU00284"/>
    </source>
</evidence>
<keyword evidence="5" id="KW-1133">Transmembrane helix</keyword>
<evidence type="ECO:0000259" key="6">
    <source>
        <dbReference type="PROSITE" id="PS50111"/>
    </source>
</evidence>
<dbReference type="PROSITE" id="PS50885">
    <property type="entry name" value="HAMP"/>
    <property type="match status" value="1"/>
</dbReference>
<organism evidence="8 9">
    <name type="scientific">Geomesophilobacter sediminis</name>
    <dbReference type="NCBI Taxonomy" id="2798584"/>
    <lineage>
        <taxon>Bacteria</taxon>
        <taxon>Pseudomonadati</taxon>
        <taxon>Thermodesulfobacteriota</taxon>
        <taxon>Desulfuromonadia</taxon>
        <taxon>Geobacterales</taxon>
        <taxon>Geobacteraceae</taxon>
        <taxon>Geomesophilobacter</taxon>
    </lineage>
</organism>
<dbReference type="InterPro" id="IPR004089">
    <property type="entry name" value="MCPsignal_dom"/>
</dbReference>
<feature type="domain" description="HAMP" evidence="7">
    <location>
        <begin position="189"/>
        <end position="243"/>
    </location>
</feature>
<reference evidence="8" key="1">
    <citation type="submission" date="2020-12" db="EMBL/GenBank/DDBJ databases">
        <title>Geomonas sp. Red875, isolated from river sediment.</title>
        <authorList>
            <person name="Xu Z."/>
            <person name="Zhang Z."/>
            <person name="Masuda Y."/>
            <person name="Itoh H."/>
            <person name="Senoo K."/>
        </authorList>
    </citation>
    <scope>NUCLEOTIDE SEQUENCE</scope>
    <source>
        <strain evidence="8">Red875</strain>
    </source>
</reference>
<protein>
    <submittedName>
        <fullName evidence="8">Methyl-accepting chemotaxis protein</fullName>
    </submittedName>
</protein>
<keyword evidence="9" id="KW-1185">Reference proteome</keyword>
<keyword evidence="2 4" id="KW-0807">Transducer</keyword>
<dbReference type="SMART" id="SM00283">
    <property type="entry name" value="MA"/>
    <property type="match status" value="1"/>
</dbReference>